<dbReference type="InterPro" id="IPR036388">
    <property type="entry name" value="WH-like_DNA-bd_sf"/>
</dbReference>
<dbReference type="eggNOG" id="COG0457">
    <property type="taxonomic scope" value="Bacteria"/>
</dbReference>
<gene>
    <name evidence="1" type="ordered locus">SFHH103_02095</name>
</gene>
<dbReference type="STRING" id="1117943.SFHH103_02095"/>
<dbReference type="GO" id="GO:0006355">
    <property type="term" value="P:regulation of DNA-templated transcription"/>
    <property type="evidence" value="ECO:0007669"/>
    <property type="project" value="InterPro"/>
</dbReference>
<name>G9A8L0_SINF1</name>
<dbReference type="Gene3D" id="1.25.40.10">
    <property type="entry name" value="Tetratricopeptide repeat domain"/>
    <property type="match status" value="1"/>
</dbReference>
<dbReference type="InterPro" id="IPR011990">
    <property type="entry name" value="TPR-like_helical_dom_sf"/>
</dbReference>
<protein>
    <submittedName>
        <fullName evidence="1">Uncharacterized protein</fullName>
    </submittedName>
</protein>
<reference evidence="1 2" key="1">
    <citation type="journal article" date="2012" name="J. Bacteriol.">
        <title>Genome sequence of the soybean symbiont Sinorhizobium fredii HH103.</title>
        <authorList>
            <person name="Weidner S."/>
            <person name="Becker A."/>
            <person name="Bonilla I."/>
            <person name="Jaenicke S."/>
            <person name="Lloret J."/>
            <person name="Margaret I."/>
            <person name="Puhler A."/>
            <person name="Ruiz-Sainz J.E."/>
            <person name="Schneiker-Bekel S."/>
            <person name="Szczepanowski R."/>
            <person name="Vinardell J.M."/>
            <person name="Zehner S."/>
            <person name="Gottfert M."/>
        </authorList>
    </citation>
    <scope>NUCLEOTIDE SEQUENCE [LARGE SCALE GENOMIC DNA]</scope>
    <source>
        <strain evidence="1 2">HH103</strain>
    </source>
</reference>
<dbReference type="PANTHER" id="PTHR35807">
    <property type="entry name" value="TRANSCRIPTIONAL REGULATOR REDD-RELATED"/>
    <property type="match status" value="1"/>
</dbReference>
<evidence type="ECO:0000313" key="2">
    <source>
        <dbReference type="Proteomes" id="UP000007735"/>
    </source>
</evidence>
<proteinExistence type="predicted"/>
<dbReference type="Gene3D" id="1.10.10.10">
    <property type="entry name" value="Winged helix-like DNA-binding domain superfamily/Winged helix DNA-binding domain"/>
    <property type="match status" value="1"/>
</dbReference>
<dbReference type="SUPFAM" id="SSF46894">
    <property type="entry name" value="C-terminal effector domain of the bipartite response regulators"/>
    <property type="match status" value="1"/>
</dbReference>
<dbReference type="AlphaFoldDB" id="G9A8L0"/>
<dbReference type="PATRIC" id="fig|380.5.peg.2224"/>
<dbReference type="EMBL" id="HE616890">
    <property type="protein sequence ID" value="CCE96590.1"/>
    <property type="molecule type" value="Genomic_DNA"/>
</dbReference>
<dbReference type="SUPFAM" id="SSF48452">
    <property type="entry name" value="TPR-like"/>
    <property type="match status" value="1"/>
</dbReference>
<dbReference type="HOGENOM" id="CLU_019981_1_1_5"/>
<dbReference type="eggNOG" id="COG5616">
    <property type="taxonomic scope" value="Bacteria"/>
</dbReference>
<dbReference type="GO" id="GO:0003677">
    <property type="term" value="F:DNA binding"/>
    <property type="evidence" value="ECO:0007669"/>
    <property type="project" value="InterPro"/>
</dbReference>
<organism evidence="1 2">
    <name type="scientific">Sinorhizobium fredii (strain HH103)</name>
    <dbReference type="NCBI Taxonomy" id="1117943"/>
    <lineage>
        <taxon>Bacteria</taxon>
        <taxon>Pseudomonadati</taxon>
        <taxon>Pseudomonadota</taxon>
        <taxon>Alphaproteobacteria</taxon>
        <taxon>Hyphomicrobiales</taxon>
        <taxon>Rhizobiaceae</taxon>
        <taxon>Sinorhizobium/Ensifer group</taxon>
        <taxon>Sinorhizobium</taxon>
    </lineage>
</organism>
<sequence length="678" mass="75011">MHAASARPSCWRWPTFCRCISHSSSRNRRRRQEAGCRRRSRRRISAGRRCFDRGRLDAAVSPGLHSGAAEPWAYRSVEVFVTGAGFHLKTFGELLLVDGAGGAVACPERGLLILAYLSASGQRVATRDKLATMIWPDREKSVAFKNLRSTLWRMQHLVTRAGAVLSATETEVALGPISCDVSEFDGINGSEESFRNALSLWRDTFLPLADLPPGRYADWVTEKRRGFTEVLRSALINAEQGSADRSTLRAACAHLLELDPADATVREILQRIGYGPLLSVRTPAAATEQAQASAAQSVQLARVALLPPAAFGSDPMLHAVSAAVIEDITIGLCALRSMTVVAPYTAERIREAADKAAILERHGVTYALDCRMSDQGLFTQLIFLPSDQIVWADRFLISPAGLLMQRQEIAYHVARAVTEQVETGRPEHLDYLSHPEAYYAYLGGLRHLSGLGLPEVRRARHDFRDALKHRQDFAPALSGIARTYATEWLLTARADGELLTLAERHARQAIESNERLPTAHREVGVVKLYQGDVDESLAALDLAEQLSPQYADVLYSHADTLVHASRPREALDKLGKALALNPLAPDAYLWSAAGASYFLGEYQQAIGFAQDMKDKSPADRIVAASWAMLGDRKKARQHRMRALKANPTFDVDKWLSVIPFKEQWQKDLYREGLKKAGF</sequence>
<evidence type="ECO:0000313" key="1">
    <source>
        <dbReference type="EMBL" id="CCE96590.1"/>
    </source>
</evidence>
<dbReference type="eggNOG" id="COG3629">
    <property type="taxonomic scope" value="Bacteria"/>
</dbReference>
<accession>G9A8L0</accession>
<dbReference type="InterPro" id="IPR016032">
    <property type="entry name" value="Sig_transdc_resp-reg_C-effctor"/>
</dbReference>
<dbReference type="KEGG" id="sfh:SFHH103_02095"/>
<dbReference type="Proteomes" id="UP000007735">
    <property type="component" value="Chromosome"/>
</dbReference>
<dbReference type="InterPro" id="IPR051677">
    <property type="entry name" value="AfsR-DnrI-RedD_regulator"/>
</dbReference>